<dbReference type="GO" id="GO:0005886">
    <property type="term" value="C:plasma membrane"/>
    <property type="evidence" value="ECO:0007669"/>
    <property type="project" value="TreeGrafter"/>
</dbReference>
<sequence length="137" mass="14717">MSTNAPRYRMTPALRHSRRIAAAFAALLALATATPAAAHSDLHHSEPADGAVLRTAPTSIFLAFPVPVQVMTLRLVDQAGKERPLRREGDRTAATSEARATVQGTLPPGDYRIEWRGASPDGHVGGSAVRFRIEPSR</sequence>
<feature type="region of interest" description="Disordered" evidence="5">
    <location>
        <begin position="80"/>
        <end position="137"/>
    </location>
</feature>
<keyword evidence="6" id="KW-0812">Transmembrane</keyword>
<dbReference type="GO" id="GO:0030313">
    <property type="term" value="C:cell envelope"/>
    <property type="evidence" value="ECO:0007669"/>
    <property type="project" value="UniProtKB-SubCell"/>
</dbReference>
<proteinExistence type="predicted"/>
<feature type="compositionally biased region" description="Basic and acidic residues" evidence="5">
    <location>
        <begin position="80"/>
        <end position="91"/>
    </location>
</feature>
<keyword evidence="10" id="KW-1185">Reference proteome</keyword>
<dbReference type="InterPro" id="IPR014755">
    <property type="entry name" value="Cu-Rt/internalin_Ig-like"/>
</dbReference>
<feature type="signal peptide" evidence="7">
    <location>
        <begin position="1"/>
        <end position="38"/>
    </location>
</feature>
<evidence type="ECO:0000256" key="2">
    <source>
        <dbReference type="ARBA" id="ARBA00022723"/>
    </source>
</evidence>
<evidence type="ECO:0000256" key="7">
    <source>
        <dbReference type="SAM" id="SignalP"/>
    </source>
</evidence>
<comment type="caution">
    <text evidence="9">The sequence shown here is derived from an EMBL/GenBank/DDBJ whole genome shotgun (WGS) entry which is preliminary data.</text>
</comment>
<gene>
    <name evidence="9" type="ORF">EXY23_21030</name>
</gene>
<dbReference type="SUPFAM" id="SSF81296">
    <property type="entry name" value="E set domains"/>
    <property type="match status" value="1"/>
</dbReference>
<reference evidence="9 10" key="1">
    <citation type="submission" date="2019-03" db="EMBL/GenBank/DDBJ databases">
        <title>Paracraurococcus aquatilis NE82 genome sequence.</title>
        <authorList>
            <person name="Zhao Y."/>
            <person name="Du Z."/>
        </authorList>
    </citation>
    <scope>NUCLEOTIDE SEQUENCE [LARGE SCALE GENOMIC DNA]</scope>
    <source>
        <strain evidence="9 10">NE82</strain>
    </source>
</reference>
<dbReference type="InterPro" id="IPR007348">
    <property type="entry name" value="CopC_dom"/>
</dbReference>
<name>A0A4R4D6J4_9PROT</name>
<dbReference type="PANTHER" id="PTHR34820:SF4">
    <property type="entry name" value="INNER MEMBRANE PROTEIN YEBZ"/>
    <property type="match status" value="1"/>
</dbReference>
<evidence type="ECO:0000313" key="10">
    <source>
        <dbReference type="Proteomes" id="UP000295023"/>
    </source>
</evidence>
<evidence type="ECO:0000313" key="9">
    <source>
        <dbReference type="EMBL" id="TCZ55812.1"/>
    </source>
</evidence>
<dbReference type="Pfam" id="PF04234">
    <property type="entry name" value="CopC"/>
    <property type="match status" value="1"/>
</dbReference>
<keyword evidence="6" id="KW-0472">Membrane</keyword>
<evidence type="ECO:0000256" key="5">
    <source>
        <dbReference type="SAM" id="MobiDB-lite"/>
    </source>
</evidence>
<keyword evidence="6" id="KW-1133">Transmembrane helix</keyword>
<dbReference type="InterPro" id="IPR032694">
    <property type="entry name" value="CopC/D"/>
</dbReference>
<dbReference type="GO" id="GO:0005507">
    <property type="term" value="F:copper ion binding"/>
    <property type="evidence" value="ECO:0007669"/>
    <property type="project" value="InterPro"/>
</dbReference>
<feature type="domain" description="CopC" evidence="8">
    <location>
        <begin position="39"/>
        <end position="133"/>
    </location>
</feature>
<evidence type="ECO:0000256" key="1">
    <source>
        <dbReference type="ARBA" id="ARBA00004196"/>
    </source>
</evidence>
<dbReference type="OrthoDB" id="9796814at2"/>
<protein>
    <submittedName>
        <fullName evidence="9">Copper resistance protein CopC</fullName>
    </submittedName>
</protein>
<organism evidence="9 10">
    <name type="scientific">Roseicella aquatilis</name>
    <dbReference type="NCBI Taxonomy" id="2527868"/>
    <lineage>
        <taxon>Bacteria</taxon>
        <taxon>Pseudomonadati</taxon>
        <taxon>Pseudomonadota</taxon>
        <taxon>Alphaproteobacteria</taxon>
        <taxon>Acetobacterales</taxon>
        <taxon>Roseomonadaceae</taxon>
        <taxon>Roseicella</taxon>
    </lineage>
</organism>
<dbReference type="AlphaFoldDB" id="A0A4R4D6J4"/>
<accession>A0A4R4D6J4</accession>
<dbReference type="GO" id="GO:0046688">
    <property type="term" value="P:response to copper ion"/>
    <property type="evidence" value="ECO:0007669"/>
    <property type="project" value="InterPro"/>
</dbReference>
<comment type="subcellular location">
    <subcellularLocation>
        <location evidence="1">Cell envelope</location>
    </subcellularLocation>
</comment>
<dbReference type="Proteomes" id="UP000295023">
    <property type="component" value="Unassembled WGS sequence"/>
</dbReference>
<dbReference type="GO" id="GO:0006825">
    <property type="term" value="P:copper ion transport"/>
    <property type="evidence" value="ECO:0007669"/>
    <property type="project" value="InterPro"/>
</dbReference>
<keyword evidence="4" id="KW-0186">Copper</keyword>
<keyword evidence="3 7" id="KW-0732">Signal</keyword>
<evidence type="ECO:0000256" key="4">
    <source>
        <dbReference type="ARBA" id="ARBA00023008"/>
    </source>
</evidence>
<evidence type="ECO:0000256" key="6">
    <source>
        <dbReference type="SAM" id="Phobius"/>
    </source>
</evidence>
<dbReference type="PANTHER" id="PTHR34820">
    <property type="entry name" value="INNER MEMBRANE PROTEIN YEBZ"/>
    <property type="match status" value="1"/>
</dbReference>
<feature type="chain" id="PRO_5020893606" evidence="7">
    <location>
        <begin position="39"/>
        <end position="137"/>
    </location>
</feature>
<evidence type="ECO:0000256" key="3">
    <source>
        <dbReference type="ARBA" id="ARBA00022729"/>
    </source>
</evidence>
<dbReference type="Gene3D" id="2.60.40.1220">
    <property type="match status" value="1"/>
</dbReference>
<dbReference type="InterPro" id="IPR014756">
    <property type="entry name" value="Ig_E-set"/>
</dbReference>
<dbReference type="GO" id="GO:0042597">
    <property type="term" value="C:periplasmic space"/>
    <property type="evidence" value="ECO:0007669"/>
    <property type="project" value="InterPro"/>
</dbReference>
<feature type="transmembrane region" description="Helical" evidence="6">
    <location>
        <begin position="56"/>
        <end position="76"/>
    </location>
</feature>
<keyword evidence="2" id="KW-0479">Metal-binding</keyword>
<dbReference type="EMBL" id="SKBM01000025">
    <property type="protein sequence ID" value="TCZ55812.1"/>
    <property type="molecule type" value="Genomic_DNA"/>
</dbReference>
<evidence type="ECO:0000259" key="8">
    <source>
        <dbReference type="Pfam" id="PF04234"/>
    </source>
</evidence>